<dbReference type="Proteomes" id="UP000000271">
    <property type="component" value="Chromosome"/>
</dbReference>
<name>D6Y034_BACIE</name>
<comment type="catalytic activity">
    <reaction evidence="8">
        <text>L-tyrosyl-[protein] + ATP = O-phospho-L-tyrosyl-[protein] + ADP + H(+)</text>
        <dbReference type="Rhea" id="RHEA:10596"/>
        <dbReference type="Rhea" id="RHEA-COMP:10136"/>
        <dbReference type="Rhea" id="RHEA-COMP:20101"/>
        <dbReference type="ChEBI" id="CHEBI:15378"/>
        <dbReference type="ChEBI" id="CHEBI:30616"/>
        <dbReference type="ChEBI" id="CHEBI:46858"/>
        <dbReference type="ChEBI" id="CHEBI:61978"/>
        <dbReference type="ChEBI" id="CHEBI:456216"/>
        <dbReference type="EC" id="2.7.10.2"/>
    </reaction>
</comment>
<dbReference type="CDD" id="cd05387">
    <property type="entry name" value="BY-kinase"/>
    <property type="match status" value="1"/>
</dbReference>
<reference evidence="10" key="1">
    <citation type="submission" date="2009-10" db="EMBL/GenBank/DDBJ databases">
        <title>Complete sequence of Bacillus selenitireducens MLS10.</title>
        <authorList>
            <consortium name="US DOE Joint Genome Institute"/>
            <person name="Lucas S."/>
            <person name="Copeland A."/>
            <person name="Lapidus A."/>
            <person name="Glavina del Rio T."/>
            <person name="Dalin E."/>
            <person name="Tice H."/>
            <person name="Bruce D."/>
            <person name="Goodwin L."/>
            <person name="Pitluck S."/>
            <person name="Sims D."/>
            <person name="Brettin T."/>
            <person name="Detter J.C."/>
            <person name="Han C."/>
            <person name="Larimer F."/>
            <person name="Land M."/>
            <person name="Hauser L."/>
            <person name="Kyrpides N."/>
            <person name="Ovchinnikova G."/>
            <person name="Stolz J."/>
        </authorList>
    </citation>
    <scope>NUCLEOTIDE SEQUENCE [LARGE SCALE GENOMIC DNA]</scope>
    <source>
        <strain evidence="10">MLS10</strain>
    </source>
</reference>
<evidence type="ECO:0000256" key="8">
    <source>
        <dbReference type="ARBA" id="ARBA00051245"/>
    </source>
</evidence>
<organism evidence="10 11">
    <name type="scientific">Bacillus selenitireducens (strain ATCC 700615 / DSM 15326 / MLS10)</name>
    <dbReference type="NCBI Taxonomy" id="439292"/>
    <lineage>
        <taxon>Bacteria</taxon>
        <taxon>Bacillati</taxon>
        <taxon>Bacillota</taxon>
        <taxon>Bacilli</taxon>
        <taxon>Bacillales</taxon>
        <taxon>Bacillaceae</taxon>
        <taxon>Salisediminibacterium</taxon>
    </lineage>
</organism>
<evidence type="ECO:0000256" key="2">
    <source>
        <dbReference type="ARBA" id="ARBA00011903"/>
    </source>
</evidence>
<dbReference type="STRING" id="439292.Bsel_3054"/>
<dbReference type="eggNOG" id="COG0489">
    <property type="taxonomic scope" value="Bacteria"/>
</dbReference>
<dbReference type="Gene3D" id="3.40.50.300">
    <property type="entry name" value="P-loop containing nucleotide triphosphate hydrolases"/>
    <property type="match status" value="1"/>
</dbReference>
<dbReference type="PANTHER" id="PTHR32309">
    <property type="entry name" value="TYROSINE-PROTEIN KINASE"/>
    <property type="match status" value="1"/>
</dbReference>
<accession>D6Y034</accession>
<keyword evidence="11" id="KW-1185">Reference proteome</keyword>
<sequence length="238" mass="26219">MAFRNPFAKKVEDHLTEKQRSLITHFSPKSPISEQFRAIRTNIQFASPDISLKRLLVTSTSPGEGKSTTAANLAIVLAQQENRVLLIDGDMRKPTGHFTFQLPNKQGLSNVLAKQASLSSCVQESQIEGVSVLTCGPIPPNPAELLGSKQMDTVLQEAEEMYDYIIIDSPPILAVTDAQLLAAKVEGVVLVTSSGKTEREAAKKSKELLDNAHARILGVILNRKDKKETTYYYYYGND</sequence>
<dbReference type="EC" id="2.7.10.2" evidence="2"/>
<dbReference type="GO" id="GO:0042802">
    <property type="term" value="F:identical protein binding"/>
    <property type="evidence" value="ECO:0007669"/>
    <property type="project" value="UniProtKB-ARBA"/>
</dbReference>
<dbReference type="InterPro" id="IPR005702">
    <property type="entry name" value="Wzc-like_C"/>
</dbReference>
<dbReference type="InterPro" id="IPR027417">
    <property type="entry name" value="P-loop_NTPase"/>
</dbReference>
<evidence type="ECO:0000256" key="6">
    <source>
        <dbReference type="ARBA" id="ARBA00022840"/>
    </source>
</evidence>
<dbReference type="EMBL" id="CP001791">
    <property type="protein sequence ID" value="ADI00536.1"/>
    <property type="molecule type" value="Genomic_DNA"/>
</dbReference>
<evidence type="ECO:0000256" key="3">
    <source>
        <dbReference type="ARBA" id="ARBA00022679"/>
    </source>
</evidence>
<dbReference type="KEGG" id="bse:Bsel_3054"/>
<evidence type="ECO:0000313" key="11">
    <source>
        <dbReference type="Proteomes" id="UP000000271"/>
    </source>
</evidence>
<comment type="similarity">
    <text evidence="1">Belongs to the CpsD/CapB family.</text>
</comment>
<evidence type="ECO:0000313" key="10">
    <source>
        <dbReference type="EMBL" id="ADI00536.1"/>
    </source>
</evidence>
<keyword evidence="3 10" id="KW-0808">Transferase</keyword>
<dbReference type="SUPFAM" id="SSF52540">
    <property type="entry name" value="P-loop containing nucleoside triphosphate hydrolases"/>
    <property type="match status" value="1"/>
</dbReference>
<evidence type="ECO:0000256" key="1">
    <source>
        <dbReference type="ARBA" id="ARBA00007316"/>
    </source>
</evidence>
<keyword evidence="4" id="KW-0547">Nucleotide-binding</keyword>
<feature type="domain" description="AAA" evidence="9">
    <location>
        <begin position="63"/>
        <end position="183"/>
    </location>
</feature>
<dbReference type="GO" id="GO:0005524">
    <property type="term" value="F:ATP binding"/>
    <property type="evidence" value="ECO:0007669"/>
    <property type="project" value="UniProtKB-KW"/>
</dbReference>
<proteinExistence type="inferred from homology"/>
<evidence type="ECO:0000256" key="7">
    <source>
        <dbReference type="ARBA" id="ARBA00023137"/>
    </source>
</evidence>
<dbReference type="Pfam" id="PF13614">
    <property type="entry name" value="AAA_31"/>
    <property type="match status" value="1"/>
</dbReference>
<dbReference type="GO" id="GO:0004715">
    <property type="term" value="F:non-membrane spanning protein tyrosine kinase activity"/>
    <property type="evidence" value="ECO:0007669"/>
    <property type="project" value="UniProtKB-EC"/>
</dbReference>
<dbReference type="OrthoDB" id="9794577at2"/>
<dbReference type="InterPro" id="IPR050445">
    <property type="entry name" value="Bact_polysacc_biosynth/exp"/>
</dbReference>
<keyword evidence="5" id="KW-0418">Kinase</keyword>
<evidence type="ECO:0000259" key="9">
    <source>
        <dbReference type="Pfam" id="PF13614"/>
    </source>
</evidence>
<dbReference type="PANTHER" id="PTHR32309:SF13">
    <property type="entry name" value="FERRIC ENTEROBACTIN TRANSPORT PROTEIN FEPE"/>
    <property type="match status" value="1"/>
</dbReference>
<dbReference type="HOGENOM" id="CLU_052027_2_1_9"/>
<evidence type="ECO:0000256" key="5">
    <source>
        <dbReference type="ARBA" id="ARBA00022777"/>
    </source>
</evidence>
<keyword evidence="7" id="KW-0829">Tyrosine-protein kinase</keyword>
<dbReference type="GO" id="GO:0005886">
    <property type="term" value="C:plasma membrane"/>
    <property type="evidence" value="ECO:0007669"/>
    <property type="project" value="UniProtKB-ARBA"/>
</dbReference>
<keyword evidence="6" id="KW-0067">ATP-binding</keyword>
<protein>
    <recommendedName>
        <fullName evidence="2">non-specific protein-tyrosine kinase</fullName>
        <ecNumber evidence="2">2.7.10.2</ecNumber>
    </recommendedName>
</protein>
<evidence type="ECO:0000256" key="4">
    <source>
        <dbReference type="ARBA" id="ARBA00022741"/>
    </source>
</evidence>
<dbReference type="NCBIfam" id="TIGR01007">
    <property type="entry name" value="eps_fam"/>
    <property type="match status" value="1"/>
</dbReference>
<gene>
    <name evidence="10" type="ordered locus">Bsel_3054</name>
</gene>
<dbReference type="RefSeq" id="WP_013173940.1">
    <property type="nucleotide sequence ID" value="NC_014219.1"/>
</dbReference>
<dbReference type="InterPro" id="IPR025669">
    <property type="entry name" value="AAA_dom"/>
</dbReference>
<dbReference type="AlphaFoldDB" id="D6Y034"/>
<dbReference type="FunFam" id="3.40.50.300:FF:000527">
    <property type="entry name" value="Tyrosine-protein kinase etk"/>
    <property type="match status" value="1"/>
</dbReference>